<evidence type="ECO:0000313" key="1">
    <source>
        <dbReference type="EMBL" id="TWB40519.1"/>
    </source>
</evidence>
<organism evidence="1 2">
    <name type="scientific">Nitrospirillum amazonense</name>
    <dbReference type="NCBI Taxonomy" id="28077"/>
    <lineage>
        <taxon>Bacteria</taxon>
        <taxon>Pseudomonadati</taxon>
        <taxon>Pseudomonadota</taxon>
        <taxon>Alphaproteobacteria</taxon>
        <taxon>Rhodospirillales</taxon>
        <taxon>Azospirillaceae</taxon>
        <taxon>Nitrospirillum</taxon>
    </lineage>
</organism>
<comment type="caution">
    <text evidence="1">The sequence shown here is derived from an EMBL/GenBank/DDBJ whole genome shotgun (WGS) entry which is preliminary data.</text>
</comment>
<gene>
    <name evidence="1" type="ORF">FBZ90_109122</name>
</gene>
<accession>A0A560H3V8</accession>
<name>A0A560H3V8_9PROT</name>
<sequence length="127" mass="14082">MLIDRLNLWVINRLQHLREQRRGKMTISSAGLIIQKKGQNHQVVWAAIESIIAKRTDHMVGDTISLTITTRDGLTAQATEDDAEWSALIAGISEHLVGCLPYARWALALVAGEATIPVYRRGTVPDL</sequence>
<protein>
    <submittedName>
        <fullName evidence="1">Uncharacterized protein</fullName>
    </submittedName>
</protein>
<dbReference type="AlphaFoldDB" id="A0A560H3V8"/>
<keyword evidence="2" id="KW-1185">Reference proteome</keyword>
<dbReference type="RefSeq" id="WP_145733744.1">
    <property type="nucleotide sequence ID" value="NZ_VITR01000009.1"/>
</dbReference>
<proteinExistence type="predicted"/>
<dbReference type="Proteomes" id="UP000315751">
    <property type="component" value="Unassembled WGS sequence"/>
</dbReference>
<evidence type="ECO:0000313" key="2">
    <source>
        <dbReference type="Proteomes" id="UP000315751"/>
    </source>
</evidence>
<dbReference type="EMBL" id="VITR01000009">
    <property type="protein sequence ID" value="TWB40519.1"/>
    <property type="molecule type" value="Genomic_DNA"/>
</dbReference>
<dbReference type="OrthoDB" id="9913008at2"/>
<reference evidence="1 2" key="1">
    <citation type="submission" date="2019-06" db="EMBL/GenBank/DDBJ databases">
        <title>Genomic Encyclopedia of Type Strains, Phase IV (KMG-V): Genome sequencing to study the core and pangenomes of soil and plant-associated prokaryotes.</title>
        <authorList>
            <person name="Whitman W."/>
        </authorList>
    </citation>
    <scope>NUCLEOTIDE SEQUENCE [LARGE SCALE GENOMIC DNA]</scope>
    <source>
        <strain evidence="1 2">BR 11622</strain>
    </source>
</reference>